<dbReference type="STRING" id="29172.A0A0D8XJS7"/>
<feature type="compositionally biased region" description="Pro residues" evidence="4">
    <location>
        <begin position="183"/>
        <end position="194"/>
    </location>
</feature>
<proteinExistence type="predicted"/>
<evidence type="ECO:0000313" key="6">
    <source>
        <dbReference type="EMBL" id="KJH44099.1"/>
    </source>
</evidence>
<keyword evidence="7" id="KW-1185">Reference proteome</keyword>
<reference evidence="6 7" key="1">
    <citation type="submission" date="2013-11" db="EMBL/GenBank/DDBJ databases">
        <title>Draft genome of the bovine lungworm Dictyocaulus viviparus.</title>
        <authorList>
            <person name="Mitreva M."/>
        </authorList>
    </citation>
    <scope>NUCLEOTIDE SEQUENCE [LARGE SCALE GENOMIC DNA]</scope>
    <source>
        <strain evidence="6 7">HannoverDv2000</strain>
    </source>
</reference>
<evidence type="ECO:0000256" key="1">
    <source>
        <dbReference type="ARBA" id="ARBA00022723"/>
    </source>
</evidence>
<dbReference type="Pfam" id="PF00412">
    <property type="entry name" value="LIM"/>
    <property type="match status" value="1"/>
</dbReference>
<dbReference type="PANTHER" id="PTHR24211:SF20">
    <property type="entry name" value="PROTEIN ESPINAS-RELATED"/>
    <property type="match status" value="1"/>
</dbReference>
<protein>
    <submittedName>
        <fullName evidence="6">LIM domain protein</fullName>
    </submittedName>
</protein>
<dbReference type="OrthoDB" id="10069167at2759"/>
<evidence type="ECO:0000313" key="7">
    <source>
        <dbReference type="Proteomes" id="UP000053766"/>
    </source>
</evidence>
<dbReference type="AlphaFoldDB" id="A0A0D8XJS7"/>
<feature type="region of interest" description="Disordered" evidence="4">
    <location>
        <begin position="172"/>
        <end position="252"/>
    </location>
</feature>
<dbReference type="PANTHER" id="PTHR24211">
    <property type="entry name" value="LIM DOMAIN-CONTAINING PROTEIN"/>
    <property type="match status" value="1"/>
</dbReference>
<name>A0A0D8XJS7_DICVI</name>
<dbReference type="SMART" id="SM00132">
    <property type="entry name" value="LIM"/>
    <property type="match status" value="1"/>
</dbReference>
<dbReference type="Proteomes" id="UP000053766">
    <property type="component" value="Unassembled WGS sequence"/>
</dbReference>
<reference evidence="7" key="2">
    <citation type="journal article" date="2016" name="Sci. Rep.">
        <title>Dictyocaulus viviparus genome, variome and transcriptome elucidate lungworm biology and support future intervention.</title>
        <authorList>
            <person name="McNulty S.N."/>
            <person name="Strube C."/>
            <person name="Rosa B.A."/>
            <person name="Martin J.C."/>
            <person name="Tyagi R."/>
            <person name="Choi Y.J."/>
            <person name="Wang Q."/>
            <person name="Hallsworth Pepin K."/>
            <person name="Zhang X."/>
            <person name="Ozersky P."/>
            <person name="Wilson R.K."/>
            <person name="Sternberg P.W."/>
            <person name="Gasser R.B."/>
            <person name="Mitreva M."/>
        </authorList>
    </citation>
    <scope>NUCLEOTIDE SEQUENCE [LARGE SCALE GENOMIC DNA]</scope>
    <source>
        <strain evidence="7">HannoverDv2000</strain>
    </source>
</reference>
<keyword evidence="1" id="KW-0479">Metal-binding</keyword>
<gene>
    <name evidence="6" type="ORF">DICVIV_09879</name>
</gene>
<sequence length="295" mass="33240">MRTFEFHDFTFSLYSVNNALKPKGEHGIIIIFNVPIARRNWVGKNICKDDFRNRKPVCLGCFHSNGSSSLTCTTCNGTIPHDTPHISQGEMTWHADKRCFCCSVCAKNLLGKKYTLVDKSLYCGYKTCGGEEELFIDDHIATCSTPSRIQANVSNNRDRKFVSREKKILETPIRLSPASYTAPRPPQRAPPSPPAENIYETVLPSTAQRTEHRTRNGIEGQNHYSRTPNKSRRRDEQGYCLTTSSTSSSDSEDDAFYMSKLFVASSLNQKHHRGLPPLSNVKIAKTKKSNRCLLS</sequence>
<feature type="domain" description="LIM zinc-binding" evidence="5">
    <location>
        <begin position="71"/>
        <end position="126"/>
    </location>
</feature>
<evidence type="ECO:0000256" key="4">
    <source>
        <dbReference type="SAM" id="MobiDB-lite"/>
    </source>
</evidence>
<evidence type="ECO:0000256" key="2">
    <source>
        <dbReference type="ARBA" id="ARBA00022833"/>
    </source>
</evidence>
<keyword evidence="2" id="KW-0862">Zinc</keyword>
<accession>A0A0D8XJS7</accession>
<dbReference type="Gene3D" id="2.10.110.10">
    <property type="entry name" value="Cysteine Rich Protein"/>
    <property type="match status" value="1"/>
</dbReference>
<dbReference type="InterPro" id="IPR001781">
    <property type="entry name" value="Znf_LIM"/>
</dbReference>
<keyword evidence="3" id="KW-0440">LIM domain</keyword>
<organism evidence="6 7">
    <name type="scientific">Dictyocaulus viviparus</name>
    <name type="common">Bovine lungworm</name>
    <dbReference type="NCBI Taxonomy" id="29172"/>
    <lineage>
        <taxon>Eukaryota</taxon>
        <taxon>Metazoa</taxon>
        <taxon>Ecdysozoa</taxon>
        <taxon>Nematoda</taxon>
        <taxon>Chromadorea</taxon>
        <taxon>Rhabditida</taxon>
        <taxon>Rhabditina</taxon>
        <taxon>Rhabditomorpha</taxon>
        <taxon>Strongyloidea</taxon>
        <taxon>Metastrongylidae</taxon>
        <taxon>Dictyocaulus</taxon>
    </lineage>
</organism>
<dbReference type="EMBL" id="KN716500">
    <property type="protein sequence ID" value="KJH44099.1"/>
    <property type="molecule type" value="Genomic_DNA"/>
</dbReference>
<evidence type="ECO:0000259" key="5">
    <source>
        <dbReference type="SMART" id="SM00132"/>
    </source>
</evidence>
<dbReference type="GO" id="GO:0046872">
    <property type="term" value="F:metal ion binding"/>
    <property type="evidence" value="ECO:0007669"/>
    <property type="project" value="UniProtKB-KW"/>
</dbReference>
<evidence type="ECO:0000256" key="3">
    <source>
        <dbReference type="ARBA" id="ARBA00023038"/>
    </source>
</evidence>
<dbReference type="InterPro" id="IPR047120">
    <property type="entry name" value="Pk/Esn/Tes"/>
</dbReference>